<dbReference type="Proteomes" id="UP000299211">
    <property type="component" value="Unassembled WGS sequence"/>
</dbReference>
<evidence type="ECO:0000313" key="3">
    <source>
        <dbReference type="EMBL" id="GDY73911.1"/>
    </source>
</evidence>
<gene>
    <name evidence="2" type="ORF">SAV14893_052560</name>
    <name evidence="3" type="ORF">SAV31267_033960</name>
</gene>
<dbReference type="AlphaFoldDB" id="A0A4D4MP91"/>
<protein>
    <recommendedName>
        <fullName evidence="1">Novel STAND NTPase 1 domain-containing protein</fullName>
    </recommendedName>
</protein>
<comment type="caution">
    <text evidence="3">The sequence shown here is derived from an EMBL/GenBank/DDBJ whole genome shotgun (WGS) entry which is preliminary data.</text>
</comment>
<dbReference type="InterPro" id="IPR049052">
    <property type="entry name" value="nSTAND1"/>
</dbReference>
<reference evidence="2 5" key="2">
    <citation type="submission" date="2019-04" db="EMBL/GenBank/DDBJ databases">
        <title>Draft genome sequences of Streptomyces avermitilis NBRC 14893.</title>
        <authorList>
            <person name="Komaki H."/>
            <person name="Tamura T."/>
            <person name="Hosoyama A."/>
        </authorList>
    </citation>
    <scope>NUCLEOTIDE SEQUENCE [LARGE SCALE GENOMIC DNA]</scope>
    <source>
        <strain evidence="2 5">NBRC 14893</strain>
    </source>
</reference>
<sequence>MIVGPLSRAGPREAILHPARAVGLEVEPGLVQSLLRDLGAPAPDHPHPGTDEADAYEIGRLPLLAHALRVTWLRRAGHVLTVDGYESTGGIAHSVTAEADRRFDGLYPHAQRTAQSEARLWSSRACTAWWRSRVRSAHGWAVLAGRPAVAIFCSSATAAAESARRNHEPGHGRALPAPVRPLESWHQSLRAAARTASGNLEHLLRRRSEVLRLPRASGLQTHEQRIQSVQAKLTDRHPKMNVSAGQRPAQVGRVGLEPTADGL</sequence>
<organism evidence="3 4">
    <name type="scientific">Streptomyces avermitilis</name>
    <dbReference type="NCBI Taxonomy" id="33903"/>
    <lineage>
        <taxon>Bacteria</taxon>
        <taxon>Bacillati</taxon>
        <taxon>Actinomycetota</taxon>
        <taxon>Actinomycetes</taxon>
        <taxon>Kitasatosporales</taxon>
        <taxon>Streptomycetaceae</taxon>
        <taxon>Streptomyces</taxon>
    </lineage>
</organism>
<feature type="domain" description="Novel STAND NTPase 1" evidence="1">
    <location>
        <begin position="1"/>
        <end position="115"/>
    </location>
</feature>
<proteinExistence type="predicted"/>
<name>A0A4D4MP91_STRAX</name>
<evidence type="ECO:0000259" key="1">
    <source>
        <dbReference type="Pfam" id="PF20703"/>
    </source>
</evidence>
<evidence type="ECO:0000313" key="5">
    <source>
        <dbReference type="Proteomes" id="UP000302139"/>
    </source>
</evidence>
<dbReference type="Pfam" id="PF20703">
    <property type="entry name" value="nSTAND1"/>
    <property type="match status" value="1"/>
</dbReference>
<dbReference type="EMBL" id="BJHY01000001">
    <property type="protein sequence ID" value="GDY73911.1"/>
    <property type="molecule type" value="Genomic_DNA"/>
</dbReference>
<dbReference type="EMBL" id="BJHX01000001">
    <property type="protein sequence ID" value="GDY65863.1"/>
    <property type="molecule type" value="Genomic_DNA"/>
</dbReference>
<evidence type="ECO:0000313" key="2">
    <source>
        <dbReference type="EMBL" id="GDY65863.1"/>
    </source>
</evidence>
<evidence type="ECO:0000313" key="4">
    <source>
        <dbReference type="Proteomes" id="UP000299211"/>
    </source>
</evidence>
<accession>A0A4D4MP91</accession>
<reference evidence="3 4" key="1">
    <citation type="submission" date="2019-04" db="EMBL/GenBank/DDBJ databases">
        <title>Draft genome sequences of Streptomyces avermitilis ATCC 31267.</title>
        <authorList>
            <person name="Komaki H."/>
            <person name="Tamura T."/>
            <person name="Hosoyama A."/>
        </authorList>
    </citation>
    <scope>NUCLEOTIDE SEQUENCE [LARGE SCALE GENOMIC DNA]</scope>
    <source>
        <strain evidence="3 4">ATCC 31267</strain>
    </source>
</reference>
<dbReference type="Proteomes" id="UP000302139">
    <property type="component" value="Unassembled WGS sequence"/>
</dbReference>